<organism evidence="1">
    <name type="scientific">Singulisphaera sp. Ch08</name>
    <dbReference type="NCBI Taxonomy" id="3120278"/>
    <lineage>
        <taxon>Bacteria</taxon>
        <taxon>Pseudomonadati</taxon>
        <taxon>Planctomycetota</taxon>
        <taxon>Planctomycetia</taxon>
        <taxon>Isosphaerales</taxon>
        <taxon>Isosphaeraceae</taxon>
        <taxon>Singulisphaera</taxon>
    </lineage>
</organism>
<proteinExistence type="predicted"/>
<protein>
    <recommendedName>
        <fullName evidence="2">Neutral/alkaline non-lysosomal ceramidase N-terminal domain-containing protein</fullName>
    </recommendedName>
</protein>
<dbReference type="AlphaFoldDB" id="A0AAU7C9G3"/>
<accession>A0AAU7C9G3</accession>
<reference evidence="1" key="1">
    <citation type="submission" date="2024-05" db="EMBL/GenBank/DDBJ databases">
        <title>Planctomycetes of the genus Singulisphaera possess chitinolytic capabilities.</title>
        <authorList>
            <person name="Ivanova A."/>
        </authorList>
    </citation>
    <scope>NUCLEOTIDE SEQUENCE</scope>
    <source>
        <strain evidence="1">Ch08T</strain>
    </source>
</reference>
<evidence type="ECO:0008006" key="2">
    <source>
        <dbReference type="Google" id="ProtNLM"/>
    </source>
</evidence>
<dbReference type="EMBL" id="CP155447">
    <property type="protein sequence ID" value="XBH02048.1"/>
    <property type="molecule type" value="Genomic_DNA"/>
</dbReference>
<name>A0AAU7C9G3_9BACT</name>
<gene>
    <name evidence="1" type="ORF">V5E97_27475</name>
</gene>
<dbReference type="RefSeq" id="WP_406694791.1">
    <property type="nucleotide sequence ID" value="NZ_CP155447.1"/>
</dbReference>
<evidence type="ECO:0000313" key="1">
    <source>
        <dbReference type="EMBL" id="XBH02048.1"/>
    </source>
</evidence>
<sequence>MKPKWILALALLLTTTTQGRSAELRVGRAAVDITPAAGIPMNGPVRPNVPLTTAGPPHDPIHVKAVVLEEGGQRVALVVCDLTSIPLAMIEEARRLVGETTKIAPEAVMISATHCHTVPQIRQRFLVKAGEEVRRKATAYIDALPGKMAEAVRMAEADLKPARASAALGREDSISFNRRFYLKDGSVKTNPFKGDDAKLDQVLRPTGPIDPGVGVVSFVTEAGKPLATMVNFAIHLDTIGGEQPSADLPFVLGQRLAEVQGPELLTVFVPGAAGNINHYDLLNPAGARRIKGPTETSRIGTILAAEVLRTQNQLVPMRSTPLRMAREIVRLDYHPEKAKRLREQIKETPRHFDGEVEVTNEGGKVTFDAEVLAIALGDELAWVGFPGEMFTEFGLTLKNASPFRYTMIHTLANGAIGYVPNRRAYPEGSYEADATRCAPGSGERLVEAATRLLIQLKGDSQAKPN</sequence>